<dbReference type="EMBL" id="JAPDNT010000006">
    <property type="protein sequence ID" value="MCW3474996.1"/>
    <property type="molecule type" value="Genomic_DNA"/>
</dbReference>
<dbReference type="InterPro" id="IPR021457">
    <property type="entry name" value="DUF3108"/>
</dbReference>
<reference evidence="2" key="1">
    <citation type="submission" date="2022-09" db="EMBL/GenBank/DDBJ databases">
        <title>Rhodovastum sp. nov. RN2-1 isolated from soil in Seongnam, South Korea.</title>
        <authorList>
            <person name="Le N.T."/>
        </authorList>
    </citation>
    <scope>NUCLEOTIDE SEQUENCE</scope>
    <source>
        <strain evidence="2">RN2-1</strain>
    </source>
</reference>
<reference evidence="2" key="2">
    <citation type="submission" date="2022-10" db="EMBL/GenBank/DDBJ databases">
        <authorList>
            <person name="Trinh H.N."/>
        </authorList>
    </citation>
    <scope>NUCLEOTIDE SEQUENCE</scope>
    <source>
        <strain evidence="2">RN2-1</strain>
    </source>
</reference>
<accession>A0AA41YJR8</accession>
<comment type="caution">
    <text evidence="2">The sequence shown here is derived from an EMBL/GenBank/DDBJ whole genome shotgun (WGS) entry which is preliminary data.</text>
</comment>
<protein>
    <submittedName>
        <fullName evidence="2">DUF3108 domain-containing protein</fullName>
    </submittedName>
</protein>
<keyword evidence="3" id="KW-1185">Reference proteome</keyword>
<feature type="chain" id="PRO_5041427580" evidence="1">
    <location>
        <begin position="25"/>
        <end position="275"/>
    </location>
</feature>
<evidence type="ECO:0000256" key="1">
    <source>
        <dbReference type="SAM" id="SignalP"/>
    </source>
</evidence>
<dbReference type="Proteomes" id="UP001165679">
    <property type="component" value="Unassembled WGS sequence"/>
</dbReference>
<gene>
    <name evidence="2" type="ORF">OL599_10465</name>
</gene>
<evidence type="ECO:0000313" key="3">
    <source>
        <dbReference type="Proteomes" id="UP001165679"/>
    </source>
</evidence>
<name>A0AA41YJR8_9PROT</name>
<evidence type="ECO:0000313" key="2">
    <source>
        <dbReference type="EMBL" id="MCW3474996.1"/>
    </source>
</evidence>
<organism evidence="2 3">
    <name type="scientific">Limobrevibacterium gyesilva</name>
    <dbReference type="NCBI Taxonomy" id="2991712"/>
    <lineage>
        <taxon>Bacteria</taxon>
        <taxon>Pseudomonadati</taxon>
        <taxon>Pseudomonadota</taxon>
        <taxon>Alphaproteobacteria</taxon>
        <taxon>Acetobacterales</taxon>
        <taxon>Acetobacteraceae</taxon>
        <taxon>Limobrevibacterium</taxon>
    </lineage>
</organism>
<keyword evidence="1" id="KW-0732">Signal</keyword>
<feature type="signal peptide" evidence="1">
    <location>
        <begin position="1"/>
        <end position="24"/>
    </location>
</feature>
<dbReference type="Pfam" id="PF11306">
    <property type="entry name" value="DUF3108"/>
    <property type="match status" value="1"/>
</dbReference>
<dbReference type="AlphaFoldDB" id="A0AA41YJR8"/>
<sequence>MKRLSALLLAVLMAVPLALAPAGAEEQAPAHLAFAVYAAGFNVLNIDSDLDLGGPGYRIDLSYRTAGLFGTLFRSEINSFVQGFWADSRPEPLRFASWGVLRGNTRRTTIDYQAHQPVIRALEPAQEADRDPVPPAMQHDTIDTLSAMALLVRQVASTGRCDGRVATFDGRRASEITARTGGEEELRADYHSSFHGRALRCDIEGRQIGGFQHDTDEAELHKIHYSTAWLARVVPGAPALPVRVVFETRFFGHATAYLTEARPGHATASATGAAR</sequence>
<proteinExistence type="predicted"/>